<feature type="domain" description="Carrier" evidence="3">
    <location>
        <begin position="6"/>
        <end position="83"/>
    </location>
</feature>
<dbReference type="InterPro" id="IPR009081">
    <property type="entry name" value="PP-bd_ACP"/>
</dbReference>
<dbReference type="SUPFAM" id="SSF47336">
    <property type="entry name" value="ACP-like"/>
    <property type="match status" value="1"/>
</dbReference>
<evidence type="ECO:0000259" key="3">
    <source>
        <dbReference type="PROSITE" id="PS50075"/>
    </source>
</evidence>
<dbReference type="RefSeq" id="WP_241688806.1">
    <property type="nucleotide sequence ID" value="NZ_CP026520.1"/>
</dbReference>
<dbReference type="InterPro" id="IPR006162">
    <property type="entry name" value="Ppantetheine_attach_site"/>
</dbReference>
<dbReference type="InterPro" id="IPR036736">
    <property type="entry name" value="ACP-like_sf"/>
</dbReference>
<organism evidence="4 5">
    <name type="scientific">Paenibacillus chitinolyticus</name>
    <dbReference type="NCBI Taxonomy" id="79263"/>
    <lineage>
        <taxon>Bacteria</taxon>
        <taxon>Bacillati</taxon>
        <taxon>Bacillota</taxon>
        <taxon>Bacilli</taxon>
        <taxon>Bacillales</taxon>
        <taxon>Paenibacillaceae</taxon>
        <taxon>Paenibacillus</taxon>
    </lineage>
</organism>
<keyword evidence="1" id="KW-0596">Phosphopantetheine</keyword>
<dbReference type="Pfam" id="PF00550">
    <property type="entry name" value="PP-binding"/>
    <property type="match status" value="1"/>
</dbReference>
<evidence type="ECO:0000256" key="2">
    <source>
        <dbReference type="ARBA" id="ARBA00022553"/>
    </source>
</evidence>
<gene>
    <name evidence="4" type="ORF">M5X16_07310</name>
</gene>
<comment type="caution">
    <text evidence="4">The sequence shown here is derived from an EMBL/GenBank/DDBJ whole genome shotgun (WGS) entry which is preliminary data.</text>
</comment>
<accession>A0ABT4FAN1</accession>
<dbReference type="EMBL" id="JAMDMJ010000008">
    <property type="protein sequence ID" value="MCY9595574.1"/>
    <property type="molecule type" value="Genomic_DNA"/>
</dbReference>
<keyword evidence="2" id="KW-0597">Phosphoprotein</keyword>
<name>A0ABT4FAN1_9BACL</name>
<sequence length="83" mass="9276">MSAKESAKDQIRLFLSDQGCGMLPVEEISEEKRLFDVGFDSLRFMELVVLIEEHFGIQWPDEALEISGSTQVGDIVQALEGCL</sequence>
<proteinExistence type="predicted"/>
<dbReference type="Gene3D" id="1.10.1200.10">
    <property type="entry name" value="ACP-like"/>
    <property type="match status" value="1"/>
</dbReference>
<dbReference type="GeneID" id="95374475"/>
<dbReference type="PROSITE" id="PS50075">
    <property type="entry name" value="CARRIER"/>
    <property type="match status" value="1"/>
</dbReference>
<dbReference type="Proteomes" id="UP001527202">
    <property type="component" value="Unassembled WGS sequence"/>
</dbReference>
<keyword evidence="5" id="KW-1185">Reference proteome</keyword>
<protein>
    <submittedName>
        <fullName evidence="4">Acyl carrier protein</fullName>
    </submittedName>
</protein>
<reference evidence="4 5" key="1">
    <citation type="submission" date="2022-05" db="EMBL/GenBank/DDBJ databases">
        <title>Genome Sequencing of Bee-Associated Microbes.</title>
        <authorList>
            <person name="Dunlap C."/>
        </authorList>
    </citation>
    <scope>NUCLEOTIDE SEQUENCE [LARGE SCALE GENOMIC DNA]</scope>
    <source>
        <strain evidence="4 5">NRRL B-23120</strain>
    </source>
</reference>
<evidence type="ECO:0000313" key="4">
    <source>
        <dbReference type="EMBL" id="MCY9595574.1"/>
    </source>
</evidence>
<evidence type="ECO:0000313" key="5">
    <source>
        <dbReference type="Proteomes" id="UP001527202"/>
    </source>
</evidence>
<dbReference type="PROSITE" id="PS00012">
    <property type="entry name" value="PHOSPHOPANTETHEINE"/>
    <property type="match status" value="1"/>
</dbReference>
<evidence type="ECO:0000256" key="1">
    <source>
        <dbReference type="ARBA" id="ARBA00022450"/>
    </source>
</evidence>